<organism evidence="4 5">
    <name type="scientific">Gilvimarinus algae</name>
    <dbReference type="NCBI Taxonomy" id="3058037"/>
    <lineage>
        <taxon>Bacteria</taxon>
        <taxon>Pseudomonadati</taxon>
        <taxon>Pseudomonadota</taxon>
        <taxon>Gammaproteobacteria</taxon>
        <taxon>Cellvibrionales</taxon>
        <taxon>Cellvibrionaceae</taxon>
        <taxon>Gilvimarinus</taxon>
    </lineage>
</organism>
<proteinExistence type="inferred from homology"/>
<comment type="similarity">
    <text evidence="1">Belongs to the AB hydrolase superfamily.</text>
</comment>
<dbReference type="SUPFAM" id="SSF53474">
    <property type="entry name" value="alpha/beta-Hydrolases"/>
    <property type="match status" value="1"/>
</dbReference>
<dbReference type="InterPro" id="IPR029058">
    <property type="entry name" value="AB_hydrolase_fold"/>
</dbReference>
<dbReference type="GO" id="GO:0016787">
    <property type="term" value="F:hydrolase activity"/>
    <property type="evidence" value="ECO:0007669"/>
    <property type="project" value="UniProtKB-KW"/>
</dbReference>
<dbReference type="InterPro" id="IPR000073">
    <property type="entry name" value="AB_hydrolase_1"/>
</dbReference>
<evidence type="ECO:0000259" key="3">
    <source>
        <dbReference type="Pfam" id="PF00561"/>
    </source>
</evidence>
<comment type="caution">
    <text evidence="4">The sequence shown here is derived from an EMBL/GenBank/DDBJ whole genome shotgun (WGS) entry which is preliminary data.</text>
</comment>
<dbReference type="Proteomes" id="UP001168380">
    <property type="component" value="Unassembled WGS sequence"/>
</dbReference>
<dbReference type="EMBL" id="JAULRT010000062">
    <property type="protein sequence ID" value="MDO3384132.1"/>
    <property type="molecule type" value="Genomic_DNA"/>
</dbReference>
<name>A0ABT8TNY8_9GAMM</name>
<evidence type="ECO:0000313" key="4">
    <source>
        <dbReference type="EMBL" id="MDO3384132.1"/>
    </source>
</evidence>
<gene>
    <name evidence="4" type="ORF">QWI16_18280</name>
</gene>
<evidence type="ECO:0000256" key="1">
    <source>
        <dbReference type="ARBA" id="ARBA00008645"/>
    </source>
</evidence>
<keyword evidence="2 4" id="KW-0378">Hydrolase</keyword>
<protein>
    <submittedName>
        <fullName evidence="4">Alpha/beta hydrolase</fullName>
    </submittedName>
</protein>
<evidence type="ECO:0000313" key="5">
    <source>
        <dbReference type="Proteomes" id="UP001168380"/>
    </source>
</evidence>
<dbReference type="InterPro" id="IPR050266">
    <property type="entry name" value="AB_hydrolase_sf"/>
</dbReference>
<dbReference type="PANTHER" id="PTHR43798">
    <property type="entry name" value="MONOACYLGLYCEROL LIPASE"/>
    <property type="match status" value="1"/>
</dbReference>
<evidence type="ECO:0000256" key="2">
    <source>
        <dbReference type="ARBA" id="ARBA00022801"/>
    </source>
</evidence>
<dbReference type="RefSeq" id="WP_302715427.1">
    <property type="nucleotide sequence ID" value="NZ_JAULRT010000062.1"/>
</dbReference>
<accession>A0ABT8TNY8</accession>
<dbReference type="Pfam" id="PF00561">
    <property type="entry name" value="Abhydrolase_1"/>
    <property type="match status" value="1"/>
</dbReference>
<feature type="domain" description="AB hydrolase-1" evidence="3">
    <location>
        <begin position="27"/>
        <end position="144"/>
    </location>
</feature>
<dbReference type="PANTHER" id="PTHR43798:SF14">
    <property type="entry name" value="SERINE HYDROLASE-LIKE PROTEIN DDB_G0286239"/>
    <property type="match status" value="1"/>
</dbReference>
<sequence>MSTPREISFDIDGLHFAAQQWGDESGKPVLALHGWLDNSASFARLAPKLHGLNLVALDMAGHGQSCHRPGTAPYNIWEDVAEVLAIADALNWPRFSLLGHSRGAIVAAMVGSAFAERIERLALIEGLFPEPIASSDAPRQLAKSIIETRQLAKKPLRLFADIDAAVSARTKGMFPLSEQAARALTERGVRQLEGGYQWSTDQRLLAPSSFKLTKGQIHAFISTISSPTRVILADQGMPKLFPGFAEAARGYPNLELCELAGGHHLHMEDQVDEVAARVNEFFR</sequence>
<dbReference type="Gene3D" id="3.40.50.1820">
    <property type="entry name" value="alpha/beta hydrolase"/>
    <property type="match status" value="1"/>
</dbReference>
<keyword evidence="5" id="KW-1185">Reference proteome</keyword>
<reference evidence="4" key="1">
    <citation type="submission" date="2023-07" db="EMBL/GenBank/DDBJ databases">
        <title>Gilvimarinus algae sp. nov., isolated from the surface of Kelp.</title>
        <authorList>
            <person name="Sun Y.Y."/>
            <person name="Gong Y."/>
            <person name="Du Z.J."/>
        </authorList>
    </citation>
    <scope>NUCLEOTIDE SEQUENCE</scope>
    <source>
        <strain evidence="4">SDUM040014</strain>
    </source>
</reference>